<keyword evidence="3" id="KW-0808">Transferase</keyword>
<dbReference type="PANTHER" id="PTHR33223">
    <property type="entry name" value="CCHC-TYPE DOMAIN-CONTAINING PROTEIN"/>
    <property type="match status" value="1"/>
</dbReference>
<feature type="compositionally biased region" description="Basic and acidic residues" evidence="1">
    <location>
        <begin position="295"/>
        <end position="309"/>
    </location>
</feature>
<feature type="region of interest" description="Disordered" evidence="1">
    <location>
        <begin position="466"/>
        <end position="489"/>
    </location>
</feature>
<evidence type="ECO:0000259" key="2">
    <source>
        <dbReference type="Pfam" id="PF03732"/>
    </source>
</evidence>
<keyword evidence="4" id="KW-1185">Reference proteome</keyword>
<feature type="domain" description="Retrotransposon gag" evidence="2">
    <location>
        <begin position="171"/>
        <end position="263"/>
    </location>
</feature>
<keyword evidence="3" id="KW-0548">Nucleotidyltransferase</keyword>
<dbReference type="Pfam" id="PF03732">
    <property type="entry name" value="Retrotrans_gag"/>
    <property type="match status" value="1"/>
</dbReference>
<dbReference type="GO" id="GO:0003964">
    <property type="term" value="F:RNA-directed DNA polymerase activity"/>
    <property type="evidence" value="ECO:0007669"/>
    <property type="project" value="UniProtKB-KW"/>
</dbReference>
<organism evidence="3 4">
    <name type="scientific">Artemisia annua</name>
    <name type="common">Sweet wormwood</name>
    <dbReference type="NCBI Taxonomy" id="35608"/>
    <lineage>
        <taxon>Eukaryota</taxon>
        <taxon>Viridiplantae</taxon>
        <taxon>Streptophyta</taxon>
        <taxon>Embryophyta</taxon>
        <taxon>Tracheophyta</taxon>
        <taxon>Spermatophyta</taxon>
        <taxon>Magnoliopsida</taxon>
        <taxon>eudicotyledons</taxon>
        <taxon>Gunneridae</taxon>
        <taxon>Pentapetalae</taxon>
        <taxon>asterids</taxon>
        <taxon>campanulids</taxon>
        <taxon>Asterales</taxon>
        <taxon>Asteraceae</taxon>
        <taxon>Asteroideae</taxon>
        <taxon>Anthemideae</taxon>
        <taxon>Artemisiinae</taxon>
        <taxon>Artemisia</taxon>
    </lineage>
</organism>
<reference evidence="3 4" key="1">
    <citation type="journal article" date="2018" name="Mol. Plant">
        <title>The genome of Artemisia annua provides insight into the evolution of Asteraceae family and artemisinin biosynthesis.</title>
        <authorList>
            <person name="Shen Q."/>
            <person name="Zhang L."/>
            <person name="Liao Z."/>
            <person name="Wang S."/>
            <person name="Yan T."/>
            <person name="Shi P."/>
            <person name="Liu M."/>
            <person name="Fu X."/>
            <person name="Pan Q."/>
            <person name="Wang Y."/>
            <person name="Lv Z."/>
            <person name="Lu X."/>
            <person name="Zhang F."/>
            <person name="Jiang W."/>
            <person name="Ma Y."/>
            <person name="Chen M."/>
            <person name="Hao X."/>
            <person name="Li L."/>
            <person name="Tang Y."/>
            <person name="Lv G."/>
            <person name="Zhou Y."/>
            <person name="Sun X."/>
            <person name="Brodelius P.E."/>
            <person name="Rose J.K.C."/>
            <person name="Tang K."/>
        </authorList>
    </citation>
    <scope>NUCLEOTIDE SEQUENCE [LARGE SCALE GENOMIC DNA]</scope>
    <source>
        <strain evidence="4">cv. Huhao1</strain>
        <tissue evidence="3">Leaf</tissue>
    </source>
</reference>
<sequence length="717" mass="81886">MRFVVQNFEQINAMYSAFSSKRKESNPRLLVDEPNEEKPIIEPWQSDSEEAPTNPGPKTSEKDVRTNQPQKKFRAGVTPEKGESNGLVKQKPASHDAFYNEPFLFKEVERNVRNLVTSPFTKRIKDYDMPDGLKVPTNLKIYDGLSDPDDHLTVFMGTMDVHKLPEPAWCRFFHITLNGAARFWYDNLVPGSIDNFHELRDKFRSNFLQQRRFQKTQAEILGIRQRHDEPLRSYLERFGKETLHMIDRSDGMLTGAFISGLRPGRLFKDLIARPPSSMEELFTLVNNFIRAEEANTENRLREAKREPIDNRQGQNSKDQHKRHKNRYASRAGYRSGNRNDQRKPAFTPLLKLPAEIYATTEGKDALRPPPRMFTPPHRRDRTRYCEFHGDHGHDTNSCVDLRKEIEACVRNGRLSHLAKGARSHNSNQPAETSRAADRGKSQIGWTHKGEKSSSLKGEILMIRTKGPLPSSRTEGTTQPGPEIAFSSNDPMPENRQILWPLGVITLSLTMYDYSGRGSKTVMAEFMVVRAPSPYNVILGRPGMRQLGAIASTIHSLIKFPVESGIATVRGETHRPNECLHITRKRERDSTLIGSPSTEGKLKEAEDLVISERHPEQRVTIGGNLPLRIAQQLRKLFKLATSSFAHLTKNFLVEVVAQRSIDIQEVNTSTAQEETWMDPIIEYLKTGNLPTDPTITRRIRIKAPQYTMKQDVLYRKGY</sequence>
<gene>
    <name evidence="3" type="ORF">CTI12_AA108390</name>
</gene>
<feature type="region of interest" description="Disordered" evidence="1">
    <location>
        <begin position="20"/>
        <end position="91"/>
    </location>
</feature>
<evidence type="ECO:0000313" key="4">
    <source>
        <dbReference type="Proteomes" id="UP000245207"/>
    </source>
</evidence>
<feature type="region of interest" description="Disordered" evidence="1">
    <location>
        <begin position="295"/>
        <end position="344"/>
    </location>
</feature>
<evidence type="ECO:0000313" key="3">
    <source>
        <dbReference type="EMBL" id="PWA89450.1"/>
    </source>
</evidence>
<name>A0A2U1PUL6_ARTAN</name>
<dbReference type="Proteomes" id="UP000245207">
    <property type="component" value="Unassembled WGS sequence"/>
</dbReference>
<feature type="compositionally biased region" description="Polar residues" evidence="1">
    <location>
        <begin position="470"/>
        <end position="489"/>
    </location>
</feature>
<dbReference type="AlphaFoldDB" id="A0A2U1PUL6"/>
<keyword evidence="3" id="KW-0695">RNA-directed DNA polymerase</keyword>
<accession>A0A2U1PUL6</accession>
<proteinExistence type="predicted"/>
<evidence type="ECO:0000256" key="1">
    <source>
        <dbReference type="SAM" id="MobiDB-lite"/>
    </source>
</evidence>
<dbReference type="InterPro" id="IPR005162">
    <property type="entry name" value="Retrotrans_gag_dom"/>
</dbReference>
<comment type="caution">
    <text evidence="3">The sequence shown here is derived from an EMBL/GenBank/DDBJ whole genome shotgun (WGS) entry which is preliminary data.</text>
</comment>
<dbReference type="EMBL" id="PKPP01000716">
    <property type="protein sequence ID" value="PWA89450.1"/>
    <property type="molecule type" value="Genomic_DNA"/>
</dbReference>
<dbReference type="OrthoDB" id="1740536at2759"/>
<protein>
    <submittedName>
        <fullName evidence="3">Reverse transcriptase domain-containing protein</fullName>
    </submittedName>
</protein>
<feature type="region of interest" description="Disordered" evidence="1">
    <location>
        <begin position="419"/>
        <end position="450"/>
    </location>
</feature>
<dbReference type="PANTHER" id="PTHR33223:SF10">
    <property type="entry name" value="AMINOTRANSFERASE-LIKE PLANT MOBILE DOMAIN-CONTAINING PROTEIN"/>
    <property type="match status" value="1"/>
</dbReference>